<dbReference type="EC" id="5.6.2.3" evidence="6"/>
<comment type="function">
    <text evidence="6">DNA-dependent ATPase and 5'-3' DNA helicase. Unwinds D-loops, R-loops, forked DNA and G-quadruplex DNA.</text>
</comment>
<evidence type="ECO:0000256" key="2">
    <source>
        <dbReference type="ARBA" id="ARBA00022741"/>
    </source>
</evidence>
<feature type="domain" description="Helicase ATP-binding" evidence="8">
    <location>
        <begin position="16"/>
        <end position="322"/>
    </location>
</feature>
<organism evidence="9 10">
    <name type="scientific">Marinobacter salinisoli</name>
    <dbReference type="NCBI Taxonomy" id="2769486"/>
    <lineage>
        <taxon>Bacteria</taxon>
        <taxon>Pseudomonadati</taxon>
        <taxon>Pseudomonadota</taxon>
        <taxon>Gammaproteobacteria</taxon>
        <taxon>Pseudomonadales</taxon>
        <taxon>Marinobacteraceae</taxon>
        <taxon>Marinobacter</taxon>
    </lineage>
</organism>
<keyword evidence="2 6" id="KW-0547">Nucleotide-binding</keyword>
<dbReference type="InterPro" id="IPR045028">
    <property type="entry name" value="DinG/Rad3-like"/>
</dbReference>
<comment type="similarity">
    <text evidence="6">Belongs to the helicase family. DinG subfamily. Type 1 sub-subfamily.</text>
</comment>
<sequence length="733" mass="81606">MALTDATKQEIQQGYRDLLSGKDIRARYGQRLMIAEIARYMGAITDNDGQRTSPPSACVVEAGTGTGKTLAYLIAAVPVAKALGKTLVISTATVALQDQIVLKDLPDLKKHTNLQFSWTLAKGRGRYLCLSRLESRLQDEGHGDSDTMPLFLLDDQPSDEVGSKAFFEQMLASYGSREWDGDRDHWPEQIPDDVWRQVTTDHRQCTNRHCSYFDSCAFFDARKGLDEADVVVANHDLVLADLALGGGAILPEPENALYVFDEGHHLPDKALNHFAASVGLNSAKQWLKQLSQALSTMQPYLPAGAQATKTLGKISTASRDLDLVLGRVYEQMEQNTAWDFNDERKTAQWRFAHGELPELLANLAKETRIASATLCRHLGSLVDDLQGAFDERKESDIDRDTAEAWYPVIGAFHSRAEDQLRLWVAWSDTADRRTMSANADEDSVDGEAAARGKTRTSPAPARWAVKQRWDHAEDITLFSSPVLADNLLYTRLWSRAYGAVLTSATLTALGRFDRLKIRAGLPEDSRFLNVPSSFRYADMATVEIPAMSSMPTDDKFTEELTQRLPDLWAGEKATLVLFTARRQMQLVRDALEPDYPGLIITQDDKAKGEVLREHCARVDAGKPSVLFGVASFAEGIDLPGKYLHHVVITRLPFSVPDDPIEASLAEWVTQRGGNPFMEITVPEASIKLVQAVGRLLRTEQDTGRVTILDRRIITRRYGQLLLDALPPFRRIID</sequence>
<dbReference type="HAMAP" id="MF_02205">
    <property type="entry name" value="DinG_proteobact"/>
    <property type="match status" value="1"/>
</dbReference>
<keyword evidence="6" id="KW-0413">Isomerase</keyword>
<keyword evidence="5 6" id="KW-0238">DNA-binding</keyword>
<protein>
    <recommendedName>
        <fullName evidence="6">ATP-dependent DNA helicase DinG</fullName>
        <ecNumber evidence="6">5.6.2.3</ecNumber>
    </recommendedName>
    <alternativeName>
        <fullName evidence="6">DNA 5'-3' helicase DinG</fullName>
    </alternativeName>
</protein>
<comment type="catalytic activity">
    <reaction evidence="6">
        <text>ATP + H2O = ADP + phosphate + H(+)</text>
        <dbReference type="Rhea" id="RHEA:13065"/>
        <dbReference type="ChEBI" id="CHEBI:15377"/>
        <dbReference type="ChEBI" id="CHEBI:15378"/>
        <dbReference type="ChEBI" id="CHEBI:30616"/>
        <dbReference type="ChEBI" id="CHEBI:43474"/>
        <dbReference type="ChEBI" id="CHEBI:456216"/>
        <dbReference type="EC" id="5.6.2.3"/>
    </reaction>
</comment>
<keyword evidence="10" id="KW-1185">Reference proteome</keyword>
<evidence type="ECO:0000313" key="10">
    <source>
        <dbReference type="Proteomes" id="UP000663555"/>
    </source>
</evidence>
<proteinExistence type="inferred from homology"/>
<keyword evidence="1 6" id="KW-0004">4Fe-4S</keyword>
<feature type="binding site" evidence="6">
    <location>
        <position position="129"/>
    </location>
    <ligand>
        <name>[4Fe-4S] cluster</name>
        <dbReference type="ChEBI" id="CHEBI:49883"/>
    </ligand>
</feature>
<accession>A0ABX7MQM9</accession>
<keyword evidence="6 9" id="KW-0347">Helicase</keyword>
<dbReference type="Proteomes" id="UP000663555">
    <property type="component" value="Chromosome"/>
</dbReference>
<dbReference type="Pfam" id="PF13307">
    <property type="entry name" value="Helicase_C_2"/>
    <property type="match status" value="1"/>
</dbReference>
<evidence type="ECO:0000256" key="7">
    <source>
        <dbReference type="SAM" id="MobiDB-lite"/>
    </source>
</evidence>
<feature type="binding site" evidence="6">
    <location>
        <position position="205"/>
    </location>
    <ligand>
        <name>[4Fe-4S] cluster</name>
        <dbReference type="ChEBI" id="CHEBI:49883"/>
    </ligand>
</feature>
<dbReference type="InterPro" id="IPR011545">
    <property type="entry name" value="DEAD/DEAH_box_helicase_dom"/>
</dbReference>
<dbReference type="Pfam" id="PF00270">
    <property type="entry name" value="DEAD"/>
    <property type="match status" value="1"/>
</dbReference>
<dbReference type="PANTHER" id="PTHR11472">
    <property type="entry name" value="DNA REPAIR DEAD HELICASE RAD3/XP-D SUBFAMILY MEMBER"/>
    <property type="match status" value="1"/>
</dbReference>
<dbReference type="GO" id="GO:0003678">
    <property type="term" value="F:DNA helicase activity"/>
    <property type="evidence" value="ECO:0007669"/>
    <property type="project" value="UniProtKB-EC"/>
</dbReference>
<feature type="binding site" evidence="6">
    <location>
        <position position="210"/>
    </location>
    <ligand>
        <name>[4Fe-4S] cluster</name>
        <dbReference type="ChEBI" id="CHEBI:49883"/>
    </ligand>
</feature>
<evidence type="ECO:0000256" key="6">
    <source>
        <dbReference type="HAMAP-Rule" id="MF_02205"/>
    </source>
</evidence>
<keyword evidence="6" id="KW-0411">Iron-sulfur</keyword>
<dbReference type="InterPro" id="IPR039000">
    <property type="entry name" value="DinG_proteobact"/>
</dbReference>
<evidence type="ECO:0000256" key="3">
    <source>
        <dbReference type="ARBA" id="ARBA00022801"/>
    </source>
</evidence>
<feature type="binding site" evidence="6">
    <location>
        <position position="216"/>
    </location>
    <ligand>
        <name>[4Fe-4S] cluster</name>
        <dbReference type="ChEBI" id="CHEBI:49883"/>
    </ligand>
</feature>
<evidence type="ECO:0000256" key="4">
    <source>
        <dbReference type="ARBA" id="ARBA00022840"/>
    </source>
</evidence>
<dbReference type="RefSeq" id="WP_206642947.1">
    <property type="nucleotide sequence ID" value="NZ_CP071247.1"/>
</dbReference>
<keyword evidence="6" id="KW-0408">Iron</keyword>
<dbReference type="SMART" id="SM00491">
    <property type="entry name" value="HELICc2"/>
    <property type="match status" value="1"/>
</dbReference>
<dbReference type="EMBL" id="CP071247">
    <property type="protein sequence ID" value="QSP93725.1"/>
    <property type="molecule type" value="Genomic_DNA"/>
</dbReference>
<keyword evidence="4 6" id="KW-0067">ATP-binding</keyword>
<dbReference type="SUPFAM" id="SSF52540">
    <property type="entry name" value="P-loop containing nucleoside triphosphate hydrolases"/>
    <property type="match status" value="1"/>
</dbReference>
<keyword evidence="6" id="KW-0479">Metal-binding</keyword>
<dbReference type="GO" id="GO:0016787">
    <property type="term" value="F:hydrolase activity"/>
    <property type="evidence" value="ECO:0007669"/>
    <property type="project" value="UniProtKB-KW"/>
</dbReference>
<evidence type="ECO:0000256" key="5">
    <source>
        <dbReference type="ARBA" id="ARBA00023125"/>
    </source>
</evidence>
<keyword evidence="3 6" id="KW-0378">Hydrolase</keyword>
<dbReference type="InterPro" id="IPR006555">
    <property type="entry name" value="ATP-dep_Helicase_C"/>
</dbReference>
<gene>
    <name evidence="6 9" type="primary">dinG</name>
    <name evidence="9" type="ORF">LPB19_10995</name>
</gene>
<reference evidence="9 10" key="1">
    <citation type="submission" date="2021-03" db="EMBL/GenBank/DDBJ databases">
        <title>Genome sequencing of Marinobacter sp. LPB0319.</title>
        <authorList>
            <person name="Kim J."/>
        </authorList>
    </citation>
    <scope>NUCLEOTIDE SEQUENCE [LARGE SCALE GENOMIC DNA]</scope>
    <source>
        <strain evidence="9 10">LPB0319</strain>
    </source>
</reference>
<dbReference type="PANTHER" id="PTHR11472:SF59">
    <property type="entry name" value="ATP-DEPENDENT DNA HELICASE DING"/>
    <property type="match status" value="1"/>
</dbReference>
<feature type="region of interest" description="Disordered" evidence="7">
    <location>
        <begin position="436"/>
        <end position="457"/>
    </location>
</feature>
<evidence type="ECO:0000256" key="1">
    <source>
        <dbReference type="ARBA" id="ARBA00022485"/>
    </source>
</evidence>
<dbReference type="PROSITE" id="PS51193">
    <property type="entry name" value="HELICASE_ATP_BIND_2"/>
    <property type="match status" value="1"/>
</dbReference>
<dbReference type="Gene3D" id="3.40.50.300">
    <property type="entry name" value="P-loop containing nucleotide triphosphate hydrolases"/>
    <property type="match status" value="2"/>
</dbReference>
<comment type="cofactor">
    <cofactor evidence="6">
        <name>[4Fe-4S] cluster</name>
        <dbReference type="ChEBI" id="CHEBI:49883"/>
    </cofactor>
    <text evidence="6">Binds 1 [4Fe-4S] cluster.</text>
</comment>
<name>A0ABX7MQM9_9GAMM</name>
<evidence type="ECO:0000259" key="8">
    <source>
        <dbReference type="PROSITE" id="PS51193"/>
    </source>
</evidence>
<dbReference type="InterPro" id="IPR027417">
    <property type="entry name" value="P-loop_NTPase"/>
</dbReference>
<dbReference type="InterPro" id="IPR014013">
    <property type="entry name" value="Helic_SF1/SF2_ATP-bd_DinG/Rad3"/>
</dbReference>
<dbReference type="NCBIfam" id="NF008729">
    <property type="entry name" value="PRK11747.1"/>
    <property type="match status" value="1"/>
</dbReference>
<evidence type="ECO:0000313" key="9">
    <source>
        <dbReference type="EMBL" id="QSP93725.1"/>
    </source>
</evidence>